<feature type="transmembrane region" description="Helical" evidence="9">
    <location>
        <begin position="108"/>
        <end position="130"/>
    </location>
</feature>
<keyword evidence="5 7" id="KW-0472">Membrane</keyword>
<organism evidence="11 12">
    <name type="scientific">Oedothorax gibbosus</name>
    <dbReference type="NCBI Taxonomy" id="931172"/>
    <lineage>
        <taxon>Eukaryota</taxon>
        <taxon>Metazoa</taxon>
        <taxon>Ecdysozoa</taxon>
        <taxon>Arthropoda</taxon>
        <taxon>Chelicerata</taxon>
        <taxon>Arachnida</taxon>
        <taxon>Araneae</taxon>
        <taxon>Araneomorphae</taxon>
        <taxon>Entelegynae</taxon>
        <taxon>Araneoidea</taxon>
        <taxon>Linyphiidae</taxon>
        <taxon>Erigoninae</taxon>
        <taxon>Oedothorax</taxon>
    </lineage>
</organism>
<dbReference type="PANTHER" id="PTHR10306:SF17">
    <property type="entry name" value="MARVEL DOMAIN-CONTAINING PROTEIN"/>
    <property type="match status" value="1"/>
</dbReference>
<name>A0AAV6VYA3_9ARAC</name>
<gene>
    <name evidence="11" type="ORF">JTE90_012681</name>
</gene>
<evidence type="ECO:0000256" key="2">
    <source>
        <dbReference type="ARBA" id="ARBA00006476"/>
    </source>
</evidence>
<keyword evidence="6" id="KW-0325">Glycoprotein</keyword>
<evidence type="ECO:0000313" key="12">
    <source>
        <dbReference type="Proteomes" id="UP000827092"/>
    </source>
</evidence>
<evidence type="ECO:0000256" key="3">
    <source>
        <dbReference type="ARBA" id="ARBA00022692"/>
    </source>
</evidence>
<evidence type="ECO:0000259" key="10">
    <source>
        <dbReference type="PROSITE" id="PS51225"/>
    </source>
</evidence>
<evidence type="ECO:0000256" key="7">
    <source>
        <dbReference type="PROSITE-ProRule" id="PRU00581"/>
    </source>
</evidence>
<comment type="caution">
    <text evidence="11">The sequence shown here is derived from an EMBL/GenBank/DDBJ whole genome shotgun (WGS) entry which is preliminary data.</text>
</comment>
<evidence type="ECO:0000256" key="1">
    <source>
        <dbReference type="ARBA" id="ARBA00004141"/>
    </source>
</evidence>
<evidence type="ECO:0000256" key="4">
    <source>
        <dbReference type="ARBA" id="ARBA00022989"/>
    </source>
</evidence>
<evidence type="ECO:0000256" key="6">
    <source>
        <dbReference type="ARBA" id="ARBA00023180"/>
    </source>
</evidence>
<proteinExistence type="inferred from homology"/>
<keyword evidence="12" id="KW-1185">Reference proteome</keyword>
<dbReference type="InterPro" id="IPR001285">
    <property type="entry name" value="Synaptophysin/porin"/>
</dbReference>
<protein>
    <recommendedName>
        <fullName evidence="10">MARVEL domain-containing protein</fullName>
    </recommendedName>
</protein>
<dbReference type="InterPro" id="IPR008253">
    <property type="entry name" value="Marvel"/>
</dbReference>
<evidence type="ECO:0000256" key="9">
    <source>
        <dbReference type="SAM" id="Phobius"/>
    </source>
</evidence>
<dbReference type="Proteomes" id="UP000827092">
    <property type="component" value="Unassembled WGS sequence"/>
</dbReference>
<dbReference type="PANTHER" id="PTHR10306">
    <property type="entry name" value="SYNAPTOPHYSIN"/>
    <property type="match status" value="1"/>
</dbReference>
<keyword evidence="3 7" id="KW-0812">Transmembrane</keyword>
<comment type="subcellular location">
    <subcellularLocation>
        <location evidence="1">Membrane</location>
        <topology evidence="1">Multi-pass membrane protein</topology>
    </subcellularLocation>
</comment>
<evidence type="ECO:0000256" key="5">
    <source>
        <dbReference type="ARBA" id="ARBA00023136"/>
    </source>
</evidence>
<feature type="region of interest" description="Disordered" evidence="8">
    <location>
        <begin position="241"/>
        <end position="266"/>
    </location>
</feature>
<feature type="transmembrane region" description="Helical" evidence="9">
    <location>
        <begin position="27"/>
        <end position="54"/>
    </location>
</feature>
<evidence type="ECO:0000256" key="8">
    <source>
        <dbReference type="SAM" id="MobiDB-lite"/>
    </source>
</evidence>
<dbReference type="GO" id="GO:0030672">
    <property type="term" value="C:synaptic vesicle membrane"/>
    <property type="evidence" value="ECO:0007669"/>
    <property type="project" value="TreeGrafter"/>
</dbReference>
<feature type="domain" description="MARVEL" evidence="10">
    <location>
        <begin position="20"/>
        <end position="229"/>
    </location>
</feature>
<dbReference type="Pfam" id="PF01284">
    <property type="entry name" value="MARVEL"/>
    <property type="match status" value="1"/>
</dbReference>
<comment type="similarity">
    <text evidence="2">Belongs to the synaptophysin/synaptobrevin family.</text>
</comment>
<reference evidence="11 12" key="1">
    <citation type="journal article" date="2022" name="Nat. Ecol. Evol.">
        <title>A masculinizing supergene underlies an exaggerated male reproductive morph in a spider.</title>
        <authorList>
            <person name="Hendrickx F."/>
            <person name="De Corte Z."/>
            <person name="Sonet G."/>
            <person name="Van Belleghem S.M."/>
            <person name="Kostlbacher S."/>
            <person name="Vangestel C."/>
        </authorList>
    </citation>
    <scope>NUCLEOTIDE SEQUENCE [LARGE SCALE GENOMIC DNA]</scope>
    <source>
        <strain evidence="11">W744_W776</strain>
    </source>
</reference>
<keyword evidence="4 9" id="KW-1133">Transmembrane helix</keyword>
<accession>A0AAV6VYA3</accession>
<feature type="compositionally biased region" description="Low complexity" evidence="8">
    <location>
        <begin position="241"/>
        <end position="253"/>
    </location>
</feature>
<sequence length="266" mass="30143">MTHITSDLTTTKKMDLNLRVMIEPRGFIRIIQLVMSIFAFATTAGFEAVATIAIHCKDFDRDDVQYKFGYPFKLGKSELRVPEKCGNSSDITYKSYTFPFDFSSNAEFFVASGVLTMMFTAGIIFVYVFMHRLYSTNPMTPVVDLLTSGVLSIFWFAGSCAWAQGVSDVKYYTNPANMFPDIDICMDDADVCRTVMPGNFASLNVSLIFGFANCMLWISSLWFVYKETSFHQQIQPPAMIPPMGQQQAPPMQDQDYEQKMGGQYEY</sequence>
<dbReference type="EMBL" id="JAFNEN010000003">
    <property type="protein sequence ID" value="KAG8201607.1"/>
    <property type="molecule type" value="Genomic_DNA"/>
</dbReference>
<dbReference type="PRINTS" id="PR00220">
    <property type="entry name" value="SYNAPTOPHYSN"/>
</dbReference>
<dbReference type="AlphaFoldDB" id="A0AAV6VYA3"/>
<feature type="transmembrane region" description="Helical" evidence="9">
    <location>
        <begin position="205"/>
        <end position="225"/>
    </location>
</feature>
<dbReference type="PROSITE" id="PS51225">
    <property type="entry name" value="MARVEL"/>
    <property type="match status" value="1"/>
</dbReference>
<evidence type="ECO:0000313" key="11">
    <source>
        <dbReference type="EMBL" id="KAG8201607.1"/>
    </source>
</evidence>
<feature type="transmembrane region" description="Helical" evidence="9">
    <location>
        <begin position="142"/>
        <end position="164"/>
    </location>
</feature>